<evidence type="ECO:0008006" key="3">
    <source>
        <dbReference type="Google" id="ProtNLM"/>
    </source>
</evidence>
<name>A0ABV7D5J2_9PROT</name>
<dbReference type="Proteomes" id="UP001595444">
    <property type="component" value="Unassembled WGS sequence"/>
</dbReference>
<dbReference type="RefSeq" id="WP_194215404.1">
    <property type="nucleotide sequence ID" value="NZ_CP061205.1"/>
</dbReference>
<comment type="caution">
    <text evidence="1">The sequence shown here is derived from an EMBL/GenBank/DDBJ whole genome shotgun (WGS) entry which is preliminary data.</text>
</comment>
<accession>A0ABV7D5J2</accession>
<evidence type="ECO:0000313" key="1">
    <source>
        <dbReference type="EMBL" id="MFC3051989.1"/>
    </source>
</evidence>
<dbReference type="EMBL" id="JBHRSL010000006">
    <property type="protein sequence ID" value="MFC3051989.1"/>
    <property type="molecule type" value="Genomic_DNA"/>
</dbReference>
<proteinExistence type="predicted"/>
<gene>
    <name evidence="1" type="ORF">ACFOKA_08730</name>
</gene>
<evidence type="ECO:0000313" key="2">
    <source>
        <dbReference type="Proteomes" id="UP001595444"/>
    </source>
</evidence>
<keyword evidence="2" id="KW-1185">Reference proteome</keyword>
<reference evidence="2" key="1">
    <citation type="journal article" date="2019" name="Int. J. Syst. Evol. Microbiol.">
        <title>The Global Catalogue of Microorganisms (GCM) 10K type strain sequencing project: providing services to taxonomists for standard genome sequencing and annotation.</title>
        <authorList>
            <consortium name="The Broad Institute Genomics Platform"/>
            <consortium name="The Broad Institute Genome Sequencing Center for Infectious Disease"/>
            <person name="Wu L."/>
            <person name="Ma J."/>
        </authorList>
    </citation>
    <scope>NUCLEOTIDE SEQUENCE [LARGE SCALE GENOMIC DNA]</scope>
    <source>
        <strain evidence="2">KCTC 62164</strain>
    </source>
</reference>
<protein>
    <recommendedName>
        <fullName evidence="3">IacB</fullName>
    </recommendedName>
</protein>
<organism evidence="1 2">
    <name type="scientific">Kordiimonas pumila</name>
    <dbReference type="NCBI Taxonomy" id="2161677"/>
    <lineage>
        <taxon>Bacteria</taxon>
        <taxon>Pseudomonadati</taxon>
        <taxon>Pseudomonadota</taxon>
        <taxon>Alphaproteobacteria</taxon>
        <taxon>Kordiimonadales</taxon>
        <taxon>Kordiimonadaceae</taxon>
        <taxon>Kordiimonas</taxon>
    </lineage>
</organism>
<sequence length="125" mass="14113">MSEQPKKIRTLFCIAVLQGFFDLPSSEIGSVWKAFGEMMGRLNGMDGVEILGMLDDDETMVGTSPDGYPWTAYIMADMPDRDSVVAACNLFRTIEIGQYRLWKYCRVEARMGRALEVPAEYLAKK</sequence>